<evidence type="ECO:0000256" key="7">
    <source>
        <dbReference type="RuleBase" id="RU363032"/>
    </source>
</evidence>
<dbReference type="Proteomes" id="UP001595536">
    <property type="component" value="Unassembled WGS sequence"/>
</dbReference>
<name>A0ABV7LCH7_9HYPH</name>
<evidence type="ECO:0000259" key="8">
    <source>
        <dbReference type="PROSITE" id="PS50928"/>
    </source>
</evidence>
<dbReference type="Gene3D" id="1.10.3720.10">
    <property type="entry name" value="MetI-like"/>
    <property type="match status" value="1"/>
</dbReference>
<dbReference type="InterPro" id="IPR035906">
    <property type="entry name" value="MetI-like_sf"/>
</dbReference>
<reference evidence="10" key="1">
    <citation type="journal article" date="2019" name="Int. J. Syst. Evol. Microbiol.">
        <title>The Global Catalogue of Microorganisms (GCM) 10K type strain sequencing project: providing services to taxonomists for standard genome sequencing and annotation.</title>
        <authorList>
            <consortium name="The Broad Institute Genomics Platform"/>
            <consortium name="The Broad Institute Genome Sequencing Center for Infectious Disease"/>
            <person name="Wu L."/>
            <person name="Ma J."/>
        </authorList>
    </citation>
    <scope>NUCLEOTIDE SEQUENCE [LARGE SCALE GENOMIC DNA]</scope>
    <source>
        <strain evidence="10">CCM 7941</strain>
    </source>
</reference>
<evidence type="ECO:0000256" key="2">
    <source>
        <dbReference type="ARBA" id="ARBA00022448"/>
    </source>
</evidence>
<comment type="caution">
    <text evidence="9">The sequence shown here is derived from an EMBL/GenBank/DDBJ whole genome shotgun (WGS) entry which is preliminary data.</text>
</comment>
<feature type="transmembrane region" description="Helical" evidence="7">
    <location>
        <begin position="135"/>
        <end position="158"/>
    </location>
</feature>
<feature type="transmembrane region" description="Helical" evidence="7">
    <location>
        <begin position="178"/>
        <end position="200"/>
    </location>
</feature>
<dbReference type="InterPro" id="IPR045621">
    <property type="entry name" value="BPD_transp_1_N"/>
</dbReference>
<evidence type="ECO:0000256" key="5">
    <source>
        <dbReference type="ARBA" id="ARBA00022989"/>
    </source>
</evidence>
<dbReference type="PROSITE" id="PS50928">
    <property type="entry name" value="ABC_TM1"/>
    <property type="match status" value="1"/>
</dbReference>
<keyword evidence="5 7" id="KW-1133">Transmembrane helix</keyword>
<comment type="similarity">
    <text evidence="7">Belongs to the binding-protein-dependent transport system permease family.</text>
</comment>
<evidence type="ECO:0000256" key="4">
    <source>
        <dbReference type="ARBA" id="ARBA00022692"/>
    </source>
</evidence>
<keyword evidence="6 7" id="KW-0472">Membrane</keyword>
<feature type="transmembrane region" description="Helical" evidence="7">
    <location>
        <begin position="236"/>
        <end position="262"/>
    </location>
</feature>
<evidence type="ECO:0000313" key="10">
    <source>
        <dbReference type="Proteomes" id="UP001595536"/>
    </source>
</evidence>
<feature type="transmembrane region" description="Helical" evidence="7">
    <location>
        <begin position="282"/>
        <end position="305"/>
    </location>
</feature>
<dbReference type="Pfam" id="PF19300">
    <property type="entry name" value="BPD_transp_1_N"/>
    <property type="match status" value="1"/>
</dbReference>
<dbReference type="Pfam" id="PF00528">
    <property type="entry name" value="BPD_transp_1"/>
    <property type="match status" value="1"/>
</dbReference>
<comment type="subcellular location">
    <subcellularLocation>
        <location evidence="1 7">Cell membrane</location>
        <topology evidence="1 7">Multi-pass membrane protein</topology>
    </subcellularLocation>
</comment>
<keyword evidence="2 7" id="KW-0813">Transport</keyword>
<feature type="domain" description="ABC transmembrane type-1" evidence="8">
    <location>
        <begin position="96"/>
        <end position="305"/>
    </location>
</feature>
<accession>A0ABV7LCH7</accession>
<dbReference type="PANTHER" id="PTHR43163">
    <property type="entry name" value="DIPEPTIDE TRANSPORT SYSTEM PERMEASE PROTEIN DPPB-RELATED"/>
    <property type="match status" value="1"/>
</dbReference>
<feature type="transmembrane region" description="Helical" evidence="7">
    <location>
        <begin position="100"/>
        <end position="123"/>
    </location>
</feature>
<dbReference type="RefSeq" id="WP_376830572.1">
    <property type="nucleotide sequence ID" value="NZ_JBHLWR010000006.1"/>
</dbReference>
<dbReference type="EMBL" id="JBHRUV010000015">
    <property type="protein sequence ID" value="MFC3265325.1"/>
    <property type="molecule type" value="Genomic_DNA"/>
</dbReference>
<keyword evidence="10" id="KW-1185">Reference proteome</keyword>
<gene>
    <name evidence="9" type="ORF">ACFOEX_02975</name>
</gene>
<keyword evidence="4 7" id="KW-0812">Transmembrane</keyword>
<dbReference type="InterPro" id="IPR000515">
    <property type="entry name" value="MetI-like"/>
</dbReference>
<evidence type="ECO:0000256" key="3">
    <source>
        <dbReference type="ARBA" id="ARBA00022475"/>
    </source>
</evidence>
<sequence length="315" mass="34209">MLTFAFRKVAQTLVVLFIVSVACFSLLKQAPGDPVEMSLGSDYSPEAHAALVQQLGLDRPLYEQYLRWAGDFVTGDWGNSFVGRAPIFGMVVLEALPVTLLLASCSLFLALALGVPLGVLAAVRRGSIWDSLSAVYVLTNTSFPSFYLGILLIWGFGVHFQIFPVMGYVSPLQDPLGALWHMALPAITLSAYFVAMIMRVTRAGMVEAMSQPYVAAARARGEPARRVVWVHAMRNVLLPLATVVGLQIGQLIQGAVLTETVFSLPGMGQLITRAVLSREYGVVQAGVMTAALIFVVVNLVIDLLYPLIDPRLRSR</sequence>
<dbReference type="CDD" id="cd06261">
    <property type="entry name" value="TM_PBP2"/>
    <property type="match status" value="1"/>
</dbReference>
<protein>
    <submittedName>
        <fullName evidence="9">ABC transporter permease</fullName>
    </submittedName>
</protein>
<dbReference type="PANTHER" id="PTHR43163:SF6">
    <property type="entry name" value="DIPEPTIDE TRANSPORT SYSTEM PERMEASE PROTEIN DPPB-RELATED"/>
    <property type="match status" value="1"/>
</dbReference>
<organism evidence="9 10">
    <name type="scientific">Camelimonas abortus</name>
    <dbReference type="NCBI Taxonomy" id="1017184"/>
    <lineage>
        <taxon>Bacteria</taxon>
        <taxon>Pseudomonadati</taxon>
        <taxon>Pseudomonadota</taxon>
        <taxon>Alphaproteobacteria</taxon>
        <taxon>Hyphomicrobiales</taxon>
        <taxon>Chelatococcaceae</taxon>
        <taxon>Camelimonas</taxon>
    </lineage>
</organism>
<dbReference type="PROSITE" id="PS51257">
    <property type="entry name" value="PROKAR_LIPOPROTEIN"/>
    <property type="match status" value="1"/>
</dbReference>
<evidence type="ECO:0000313" key="9">
    <source>
        <dbReference type="EMBL" id="MFC3265325.1"/>
    </source>
</evidence>
<keyword evidence="3" id="KW-1003">Cell membrane</keyword>
<proteinExistence type="inferred from homology"/>
<evidence type="ECO:0000256" key="6">
    <source>
        <dbReference type="ARBA" id="ARBA00023136"/>
    </source>
</evidence>
<dbReference type="SUPFAM" id="SSF161098">
    <property type="entry name" value="MetI-like"/>
    <property type="match status" value="1"/>
</dbReference>
<evidence type="ECO:0000256" key="1">
    <source>
        <dbReference type="ARBA" id="ARBA00004651"/>
    </source>
</evidence>